<keyword evidence="2" id="KW-1185">Reference proteome</keyword>
<name>A0A239AJD9_9FIRM</name>
<protein>
    <submittedName>
        <fullName evidence="1">Uncharacterized protein</fullName>
    </submittedName>
</protein>
<accession>A0A239AJD9</accession>
<evidence type="ECO:0000313" key="2">
    <source>
        <dbReference type="Proteomes" id="UP000198304"/>
    </source>
</evidence>
<sequence length="110" mass="12910">MKQNINTEQLNTYLELKVENGVANLNFEKQRKLNKALGIESKRNYPPTHLIDIGKMIEILEKECILVACTFSNTEWVVYIKLYKEDEIIELDFKKHVLCDALWKAIKQVL</sequence>
<gene>
    <name evidence="1" type="ORF">SAMN05446037_100287</name>
</gene>
<proteinExistence type="predicted"/>
<dbReference type="RefSeq" id="WP_089281289.1">
    <property type="nucleotide sequence ID" value="NZ_FZOJ01000002.1"/>
</dbReference>
<dbReference type="Proteomes" id="UP000198304">
    <property type="component" value="Unassembled WGS sequence"/>
</dbReference>
<dbReference type="OrthoDB" id="2082956at2"/>
<dbReference type="AlphaFoldDB" id="A0A239AJD9"/>
<evidence type="ECO:0000313" key="1">
    <source>
        <dbReference type="EMBL" id="SNR95787.1"/>
    </source>
</evidence>
<organism evidence="1 2">
    <name type="scientific">Anaerovirgula multivorans</name>
    <dbReference type="NCBI Taxonomy" id="312168"/>
    <lineage>
        <taxon>Bacteria</taxon>
        <taxon>Bacillati</taxon>
        <taxon>Bacillota</taxon>
        <taxon>Clostridia</taxon>
        <taxon>Peptostreptococcales</taxon>
        <taxon>Natronincolaceae</taxon>
        <taxon>Anaerovirgula</taxon>
    </lineage>
</organism>
<dbReference type="EMBL" id="FZOJ01000002">
    <property type="protein sequence ID" value="SNR95787.1"/>
    <property type="molecule type" value="Genomic_DNA"/>
</dbReference>
<reference evidence="1 2" key="1">
    <citation type="submission" date="2017-06" db="EMBL/GenBank/DDBJ databases">
        <authorList>
            <person name="Kim H.J."/>
            <person name="Triplett B.A."/>
        </authorList>
    </citation>
    <scope>NUCLEOTIDE SEQUENCE [LARGE SCALE GENOMIC DNA]</scope>
    <source>
        <strain evidence="1 2">SCA</strain>
    </source>
</reference>